<evidence type="ECO:0000256" key="6">
    <source>
        <dbReference type="ARBA" id="ARBA00022801"/>
    </source>
</evidence>
<evidence type="ECO:0000256" key="3">
    <source>
        <dbReference type="ARBA" id="ARBA00009595"/>
    </source>
</evidence>
<dbReference type="RefSeq" id="WP_138285852.1">
    <property type="nucleotide sequence ID" value="NZ_CP058350.1"/>
</dbReference>
<dbReference type="EC" id="3.6.1.22" evidence="4"/>
<evidence type="ECO:0000256" key="8">
    <source>
        <dbReference type="ARBA" id="ARBA00023027"/>
    </source>
</evidence>
<evidence type="ECO:0000256" key="2">
    <source>
        <dbReference type="ARBA" id="ARBA00001947"/>
    </source>
</evidence>
<name>A0ABX6QKB8_9HYPH</name>
<keyword evidence="5" id="KW-0479">Metal-binding</keyword>
<evidence type="ECO:0000256" key="1">
    <source>
        <dbReference type="ARBA" id="ARBA00001946"/>
    </source>
</evidence>
<comment type="cofactor">
    <cofactor evidence="2">
        <name>Zn(2+)</name>
        <dbReference type="ChEBI" id="CHEBI:29105"/>
    </cofactor>
</comment>
<comment type="cofactor">
    <cofactor evidence="1">
        <name>Mg(2+)</name>
        <dbReference type="ChEBI" id="CHEBI:18420"/>
    </cofactor>
</comment>
<accession>A0ABX6QKB8</accession>
<dbReference type="InterPro" id="IPR049734">
    <property type="entry name" value="NudC-like_C"/>
</dbReference>
<dbReference type="InterPro" id="IPR015376">
    <property type="entry name" value="Znr_NADH_PPase"/>
</dbReference>
<comment type="catalytic activity">
    <reaction evidence="9">
        <text>a 5'-end NAD(+)-phospho-ribonucleoside in mRNA + H2O = a 5'-end phospho-adenosine-phospho-ribonucleoside in mRNA + beta-nicotinamide D-ribonucleotide + 2 H(+)</text>
        <dbReference type="Rhea" id="RHEA:60876"/>
        <dbReference type="Rhea" id="RHEA-COMP:15698"/>
        <dbReference type="Rhea" id="RHEA-COMP:15719"/>
        <dbReference type="ChEBI" id="CHEBI:14649"/>
        <dbReference type="ChEBI" id="CHEBI:15377"/>
        <dbReference type="ChEBI" id="CHEBI:15378"/>
        <dbReference type="ChEBI" id="CHEBI:144029"/>
        <dbReference type="ChEBI" id="CHEBI:144051"/>
    </reaction>
    <physiologicalReaction direction="left-to-right" evidence="9">
        <dbReference type="Rhea" id="RHEA:60877"/>
    </physiologicalReaction>
</comment>
<protein>
    <recommendedName>
        <fullName evidence="4">NAD(+) diphosphatase</fullName>
        <ecNumber evidence="4">3.6.1.22</ecNumber>
    </recommendedName>
</protein>
<feature type="domain" description="Nudix hydrolase" evidence="10">
    <location>
        <begin position="178"/>
        <end position="304"/>
    </location>
</feature>
<dbReference type="InterPro" id="IPR015375">
    <property type="entry name" value="NADH_PPase-like_N"/>
</dbReference>
<dbReference type="Pfam" id="PF09297">
    <property type="entry name" value="Zn_ribbon_NUD"/>
    <property type="match status" value="1"/>
</dbReference>
<keyword evidence="6 11" id="KW-0378">Hydrolase</keyword>
<dbReference type="EMBL" id="CP058350">
    <property type="protein sequence ID" value="QLF69011.1"/>
    <property type="molecule type" value="Genomic_DNA"/>
</dbReference>
<dbReference type="Gene3D" id="3.90.79.10">
    <property type="entry name" value="Nucleoside Triphosphate Pyrophosphohydrolase"/>
    <property type="match status" value="1"/>
</dbReference>
<dbReference type="Proteomes" id="UP000308530">
    <property type="component" value="Chromosome"/>
</dbReference>
<evidence type="ECO:0000259" key="10">
    <source>
        <dbReference type="PROSITE" id="PS51462"/>
    </source>
</evidence>
<dbReference type="CDD" id="cd03429">
    <property type="entry name" value="NUDIX_NADH_pyrophosphatase_Nudt13"/>
    <property type="match status" value="1"/>
</dbReference>
<evidence type="ECO:0000256" key="7">
    <source>
        <dbReference type="ARBA" id="ARBA00022842"/>
    </source>
</evidence>
<comment type="similarity">
    <text evidence="3">Belongs to the Nudix hydrolase family. NudC subfamily.</text>
</comment>
<dbReference type="NCBIfam" id="NF001299">
    <property type="entry name" value="PRK00241.1"/>
    <property type="match status" value="1"/>
</dbReference>
<dbReference type="Pfam" id="PF00293">
    <property type="entry name" value="NUDIX"/>
    <property type="match status" value="1"/>
</dbReference>
<proteinExistence type="inferred from homology"/>
<keyword evidence="8" id="KW-0520">NAD</keyword>
<keyword evidence="7" id="KW-0460">Magnesium</keyword>
<evidence type="ECO:0000256" key="9">
    <source>
        <dbReference type="ARBA" id="ARBA00023679"/>
    </source>
</evidence>
<dbReference type="Pfam" id="PF09296">
    <property type="entry name" value="NUDIX-like"/>
    <property type="match status" value="1"/>
</dbReference>
<dbReference type="PANTHER" id="PTHR42904">
    <property type="entry name" value="NUDIX HYDROLASE, NUDC SUBFAMILY"/>
    <property type="match status" value="1"/>
</dbReference>
<dbReference type="InterPro" id="IPR015797">
    <property type="entry name" value="NUDIX_hydrolase-like_dom_sf"/>
</dbReference>
<evidence type="ECO:0000313" key="12">
    <source>
        <dbReference type="Proteomes" id="UP000308530"/>
    </source>
</evidence>
<sequence length="319" mass="35678">MSISIFDTAAPHPEASALTAFSGNGLDRYAEHRNEDSLAEAFALDGMHILAFAGNALVLKHDGQVLDPLFAPYELADLEPDLESAILLGRKPNGEYRIAVPVRATEENLTAQYKLLSPRALFREEGVDPELVGEAAQGFSLLHWNKENRFCGGCGKPVETRIGGYKRECIHCSRVFFPRTDPVVIMMTIDEANDRCLLGRGAHFPEGMYSCLAGFIEPAETIESAVRRETFEESGIVIGRVRYHASQPWPMPHQLMIGCYAEALSLEVTRDEAELADCRWFTRDEVQAMIDHRSEIEKAPNDGTIANRLMRDWLDWPRG</sequence>
<organism evidence="11 12">
    <name type="scientific">Peteryoungia desertarenae</name>
    <dbReference type="NCBI Taxonomy" id="1813451"/>
    <lineage>
        <taxon>Bacteria</taxon>
        <taxon>Pseudomonadati</taxon>
        <taxon>Pseudomonadota</taxon>
        <taxon>Alphaproteobacteria</taxon>
        <taxon>Hyphomicrobiales</taxon>
        <taxon>Rhizobiaceae</taxon>
        <taxon>Peteryoungia</taxon>
    </lineage>
</organism>
<dbReference type="InterPro" id="IPR020084">
    <property type="entry name" value="NUDIX_hydrolase_CS"/>
</dbReference>
<dbReference type="GO" id="GO:0016787">
    <property type="term" value="F:hydrolase activity"/>
    <property type="evidence" value="ECO:0007669"/>
    <property type="project" value="UniProtKB-KW"/>
</dbReference>
<dbReference type="Gene3D" id="3.90.79.20">
    <property type="match status" value="1"/>
</dbReference>
<dbReference type="PANTHER" id="PTHR42904:SF6">
    <property type="entry name" value="NAD-CAPPED RNA HYDROLASE NUDT12"/>
    <property type="match status" value="1"/>
</dbReference>
<dbReference type="PROSITE" id="PS00893">
    <property type="entry name" value="NUDIX_BOX"/>
    <property type="match status" value="1"/>
</dbReference>
<dbReference type="InterPro" id="IPR050241">
    <property type="entry name" value="NAD-cap_RNA_hydrolase_NudC"/>
</dbReference>
<dbReference type="PROSITE" id="PS51462">
    <property type="entry name" value="NUDIX"/>
    <property type="match status" value="1"/>
</dbReference>
<dbReference type="SUPFAM" id="SSF55811">
    <property type="entry name" value="Nudix"/>
    <property type="match status" value="1"/>
</dbReference>
<gene>
    <name evidence="11" type="primary">nudC</name>
    <name evidence="11" type="ORF">FE840_005345</name>
</gene>
<evidence type="ECO:0000256" key="4">
    <source>
        <dbReference type="ARBA" id="ARBA00012381"/>
    </source>
</evidence>
<reference evidence="11 12" key="1">
    <citation type="submission" date="2020-06" db="EMBL/GenBank/DDBJ databases">
        <title>Genome sequence of Rhizobium sp strain ADMK78.</title>
        <authorList>
            <person name="Rahi P."/>
        </authorList>
    </citation>
    <scope>NUCLEOTIDE SEQUENCE [LARGE SCALE GENOMIC DNA]</scope>
    <source>
        <strain evidence="11 12">ADMK78</strain>
    </source>
</reference>
<evidence type="ECO:0000313" key="11">
    <source>
        <dbReference type="EMBL" id="QLF69011.1"/>
    </source>
</evidence>
<evidence type="ECO:0000256" key="5">
    <source>
        <dbReference type="ARBA" id="ARBA00022723"/>
    </source>
</evidence>
<dbReference type="InterPro" id="IPR000086">
    <property type="entry name" value="NUDIX_hydrolase_dom"/>
</dbReference>
<keyword evidence="12" id="KW-1185">Reference proteome</keyword>